<reference evidence="2 3" key="1">
    <citation type="submission" date="2016-10" db="EMBL/GenBank/DDBJ databases">
        <authorList>
            <person name="de Groot N.N."/>
        </authorList>
    </citation>
    <scope>NUCLEOTIDE SEQUENCE [LARGE SCALE GENOMIC DNA]</scope>
    <source>
        <strain evidence="2 3">DSM 19073</strain>
    </source>
</reference>
<dbReference type="EMBL" id="FORA01000002">
    <property type="protein sequence ID" value="SFI98226.1"/>
    <property type="molecule type" value="Genomic_DNA"/>
</dbReference>
<proteinExistence type="predicted"/>
<accession>A0A1I3MNI9</accession>
<dbReference type="STRING" id="390807.SAMN04488095_1899"/>
<dbReference type="Proteomes" id="UP000199110">
    <property type="component" value="Unassembled WGS sequence"/>
</dbReference>
<dbReference type="GO" id="GO:0016747">
    <property type="term" value="F:acyltransferase activity, transferring groups other than amino-acyl groups"/>
    <property type="evidence" value="ECO:0007669"/>
    <property type="project" value="InterPro"/>
</dbReference>
<dbReference type="OrthoDB" id="8479334at2"/>
<keyword evidence="3" id="KW-1185">Reference proteome</keyword>
<evidence type="ECO:0000313" key="2">
    <source>
        <dbReference type="EMBL" id="SFI98226.1"/>
    </source>
</evidence>
<organism evidence="2 3">
    <name type="scientific">Jannaschia pohangensis</name>
    <dbReference type="NCBI Taxonomy" id="390807"/>
    <lineage>
        <taxon>Bacteria</taxon>
        <taxon>Pseudomonadati</taxon>
        <taxon>Pseudomonadota</taxon>
        <taxon>Alphaproteobacteria</taxon>
        <taxon>Rhodobacterales</taxon>
        <taxon>Roseobacteraceae</taxon>
        <taxon>Jannaschia</taxon>
    </lineage>
</organism>
<dbReference type="RefSeq" id="WP_092779594.1">
    <property type="nucleotide sequence ID" value="NZ_FORA01000002.1"/>
</dbReference>
<dbReference type="Pfam" id="PF00583">
    <property type="entry name" value="Acetyltransf_1"/>
    <property type="match status" value="1"/>
</dbReference>
<dbReference type="InterPro" id="IPR000182">
    <property type="entry name" value="GNAT_dom"/>
</dbReference>
<protein>
    <submittedName>
        <fullName evidence="2">Predicted acetyltransferase</fullName>
    </submittedName>
</protein>
<dbReference type="SUPFAM" id="SSF55729">
    <property type="entry name" value="Acyl-CoA N-acyltransferases (Nat)"/>
    <property type="match status" value="1"/>
</dbReference>
<gene>
    <name evidence="2" type="ORF">SAMN04488095_1899</name>
</gene>
<evidence type="ECO:0000259" key="1">
    <source>
        <dbReference type="Pfam" id="PF00583"/>
    </source>
</evidence>
<keyword evidence="2" id="KW-0808">Transferase</keyword>
<dbReference type="AlphaFoldDB" id="A0A1I3MNI9"/>
<dbReference type="Gene3D" id="3.40.630.30">
    <property type="match status" value="1"/>
</dbReference>
<feature type="domain" description="N-acetyltransferase" evidence="1">
    <location>
        <begin position="41"/>
        <end position="132"/>
    </location>
</feature>
<dbReference type="InterPro" id="IPR016181">
    <property type="entry name" value="Acyl_CoA_acyltransferase"/>
</dbReference>
<dbReference type="CDD" id="cd04301">
    <property type="entry name" value="NAT_SF"/>
    <property type="match status" value="1"/>
</dbReference>
<sequence>MADQTVELFAANDAQKPVIENLIQLYLYDMAAQSKFPLNAQGRYEYDFLDQFWEYPYLILVNGEIAGFCMVISHCPIRERTPCWFMAEFCILRPYQLKGAGRSALFAVLERHPGDWEISWGNDNKPATEFWQTVIPDITKKQTVSFDGAEWASVAFTV</sequence>
<name>A0A1I3MNI9_9RHOB</name>
<evidence type="ECO:0000313" key="3">
    <source>
        <dbReference type="Proteomes" id="UP000199110"/>
    </source>
</evidence>